<feature type="transmembrane region" description="Helical" evidence="1">
    <location>
        <begin position="86"/>
        <end position="106"/>
    </location>
</feature>
<feature type="transmembrane region" description="Helical" evidence="1">
    <location>
        <begin position="265"/>
        <end position="284"/>
    </location>
</feature>
<evidence type="ECO:0000313" key="3">
    <source>
        <dbReference type="Proteomes" id="UP000251835"/>
    </source>
</evidence>
<feature type="transmembrane region" description="Helical" evidence="1">
    <location>
        <begin position="193"/>
        <end position="223"/>
    </location>
</feature>
<keyword evidence="3" id="KW-1185">Reference proteome</keyword>
<feature type="transmembrane region" description="Helical" evidence="1">
    <location>
        <begin position="235"/>
        <end position="253"/>
    </location>
</feature>
<dbReference type="Pfam" id="PF14897">
    <property type="entry name" value="EpsG"/>
    <property type="match status" value="1"/>
</dbReference>
<proteinExistence type="predicted"/>
<keyword evidence="1" id="KW-0812">Transmembrane</keyword>
<dbReference type="EMBL" id="QENZ01000004">
    <property type="protein sequence ID" value="PVX50751.1"/>
    <property type="molecule type" value="Genomic_DNA"/>
</dbReference>
<name>A0A7L4UNS3_BALHA</name>
<feature type="transmembrane region" description="Helical" evidence="1">
    <location>
        <begin position="157"/>
        <end position="181"/>
    </location>
</feature>
<accession>A0A7L4UNS3</accession>
<feature type="transmembrane region" description="Helical" evidence="1">
    <location>
        <begin position="318"/>
        <end position="337"/>
    </location>
</feature>
<feature type="transmembrane region" description="Helical" evidence="1">
    <location>
        <begin position="290"/>
        <end position="306"/>
    </location>
</feature>
<feature type="transmembrane region" description="Helical" evidence="1">
    <location>
        <begin position="30"/>
        <end position="55"/>
    </location>
</feature>
<dbReference type="AlphaFoldDB" id="A0A7L4UNS3"/>
<dbReference type="InterPro" id="IPR049458">
    <property type="entry name" value="EpsG-like"/>
</dbReference>
<dbReference type="Proteomes" id="UP000251835">
    <property type="component" value="Unassembled WGS sequence"/>
</dbReference>
<sequence length="353" mass="41977">MEWLNGWYIGLYFTLIFFIFLSIGLKNRKILGIFICILILFSGFRYGAGIDFFIYEHLVLEGMDYELQRIEPLSRLLMVVSKYFDVSFLFFLSTSFLYMYSIVIGLKRFDSYSAFTIYMFTLFTLSFLSSFGFVRQFVATGILFVAFSYLFRGKSKRFILVSLLATLFHYSSIVYVLFYFIRYFIQRNFKFWVYVLLIIAGLLSTELISFLIIKIGFYAHYFLFYSDGEVAGVKIYYSLLLVSLSILFVETFFVNKKKINTLLSYSKNMVFISLFMYSALLPFGEKFVRISYYLIPFYYVWAYQIYKGISSKEVKIIYLLFIVLICSFYYFSTLYFAQFSSRGDFLNNFRLNF</sequence>
<keyword evidence="2" id="KW-0808">Transferase</keyword>
<comment type="caution">
    <text evidence="2">The sequence shown here is derived from an EMBL/GenBank/DDBJ whole genome shotgun (WGS) entry which is preliminary data.</text>
</comment>
<evidence type="ECO:0000313" key="2">
    <source>
        <dbReference type="EMBL" id="PVX50751.1"/>
    </source>
</evidence>
<protein>
    <submittedName>
        <fullName evidence="2">EpsG-like putative glucosyltransferase</fullName>
    </submittedName>
</protein>
<evidence type="ECO:0000256" key="1">
    <source>
        <dbReference type="SAM" id="Phobius"/>
    </source>
</evidence>
<dbReference type="RefSeq" id="WP_116496307.1">
    <property type="nucleotide sequence ID" value="NZ_QENZ01000004.1"/>
</dbReference>
<gene>
    <name evidence="2" type="ORF">C7377_1067</name>
</gene>
<keyword evidence="1" id="KW-1133">Transmembrane helix</keyword>
<keyword evidence="1" id="KW-0472">Membrane</keyword>
<organism evidence="2 3">
    <name type="scientific">Balneicella halophila</name>
    <dbReference type="NCBI Taxonomy" id="1537566"/>
    <lineage>
        <taxon>Bacteria</taxon>
        <taxon>Pseudomonadati</taxon>
        <taxon>Bacteroidota</taxon>
        <taxon>Bacteroidia</taxon>
        <taxon>Bacteroidales</taxon>
        <taxon>Balneicellaceae</taxon>
        <taxon>Balneicella</taxon>
    </lineage>
</organism>
<reference evidence="2 3" key="1">
    <citation type="submission" date="2018-05" db="EMBL/GenBank/DDBJ databases">
        <title>Genomic Encyclopedia of Type Strains, Phase IV (KMG-IV): sequencing the most valuable type-strain genomes for metagenomic binning, comparative biology and taxonomic classification.</title>
        <authorList>
            <person name="Goeker M."/>
        </authorList>
    </citation>
    <scope>NUCLEOTIDE SEQUENCE [LARGE SCALE GENOMIC DNA]</scope>
    <source>
        <strain evidence="2 3">DSM 28579</strain>
    </source>
</reference>
<feature type="transmembrane region" description="Helical" evidence="1">
    <location>
        <begin position="6"/>
        <end position="23"/>
    </location>
</feature>
<feature type="transmembrane region" description="Helical" evidence="1">
    <location>
        <begin position="118"/>
        <end position="151"/>
    </location>
</feature>
<dbReference type="GO" id="GO:0016740">
    <property type="term" value="F:transferase activity"/>
    <property type="evidence" value="ECO:0007669"/>
    <property type="project" value="UniProtKB-KW"/>
</dbReference>